<name>A0ABM2YU81_GOSHI</name>
<evidence type="ECO:0000313" key="5">
    <source>
        <dbReference type="RefSeq" id="XP_040934070.1"/>
    </source>
</evidence>
<proteinExistence type="predicted"/>
<keyword evidence="4" id="KW-1185">Reference proteome</keyword>
<evidence type="ECO:0000313" key="4">
    <source>
        <dbReference type="Proteomes" id="UP000818029"/>
    </source>
</evidence>
<dbReference type="PANTHER" id="PTHR46288:SF27">
    <property type="entry name" value="CYSTEINE_HISTIDINE-RICH C1 DOMAIN FAMILY PROTEIN"/>
    <property type="match status" value="1"/>
</dbReference>
<dbReference type="RefSeq" id="XP_040934070.1">
    <property type="nucleotide sequence ID" value="XM_041078136.1"/>
</dbReference>
<keyword evidence="2" id="KW-0472">Membrane</keyword>
<evidence type="ECO:0000256" key="2">
    <source>
        <dbReference type="SAM" id="Phobius"/>
    </source>
</evidence>
<dbReference type="Proteomes" id="UP000818029">
    <property type="component" value="Chromosome A10"/>
</dbReference>
<keyword evidence="2" id="KW-1133">Transmembrane helix</keyword>
<dbReference type="InterPro" id="IPR046349">
    <property type="entry name" value="C1-like_sf"/>
</dbReference>
<dbReference type="GeneID" id="107897818"/>
<dbReference type="InterPro" id="IPR004146">
    <property type="entry name" value="DC1"/>
</dbReference>
<dbReference type="SUPFAM" id="SSF57889">
    <property type="entry name" value="Cysteine-rich domain"/>
    <property type="match status" value="1"/>
</dbReference>
<sequence>MEVLPHFSHVHPLVFNDGRSHKSEEVYCCACGELVLGPRFSCVDCGFHLDKNCVEAPVEMNHPFHRKHNLKLMTSSPYVEGVKSKKVIIHTFSCLWRRFMIILNVTNAVIVAWIWLLSVWMQNANTLST</sequence>
<reference evidence="4" key="1">
    <citation type="journal article" date="2020" name="Nat. Genet.">
        <title>Genomic diversifications of five Gossypium allopolyploid species and their impact on cotton improvement.</title>
        <authorList>
            <person name="Chen Z.J."/>
            <person name="Sreedasyam A."/>
            <person name="Ando A."/>
            <person name="Song Q."/>
            <person name="De Santiago L.M."/>
            <person name="Hulse-Kemp A.M."/>
            <person name="Ding M."/>
            <person name="Ye W."/>
            <person name="Kirkbride R.C."/>
            <person name="Jenkins J."/>
            <person name="Plott C."/>
            <person name="Lovell J."/>
            <person name="Lin Y.M."/>
            <person name="Vaughn R."/>
            <person name="Liu B."/>
            <person name="Simpson S."/>
            <person name="Scheffler B.E."/>
            <person name="Wen L."/>
            <person name="Saski C.A."/>
            <person name="Grover C.E."/>
            <person name="Hu G."/>
            <person name="Conover J.L."/>
            <person name="Carlson J.W."/>
            <person name="Shu S."/>
            <person name="Boston L.B."/>
            <person name="Williams M."/>
            <person name="Peterson D.G."/>
            <person name="McGee K."/>
            <person name="Jones D.C."/>
            <person name="Wendel J.F."/>
            <person name="Stelly D.M."/>
            <person name="Grimwood J."/>
            <person name="Schmutz J."/>
        </authorList>
    </citation>
    <scope>NUCLEOTIDE SEQUENCE [LARGE SCALE GENOMIC DNA]</scope>
    <source>
        <strain evidence="4">cv. TM-1</strain>
    </source>
</reference>
<dbReference type="PANTHER" id="PTHR46288">
    <property type="entry name" value="PHORBOL-ESTER/DAG-TYPE DOMAIN-CONTAINING PROTEIN"/>
    <property type="match status" value="1"/>
</dbReference>
<keyword evidence="2" id="KW-0812">Transmembrane</keyword>
<protein>
    <recommendedName>
        <fullName evidence="3">DC1 domain-containing protein</fullName>
    </recommendedName>
</protein>
<accession>A0ABM2YU81</accession>
<evidence type="ECO:0000259" key="3">
    <source>
        <dbReference type="Pfam" id="PF03107"/>
    </source>
</evidence>
<feature type="domain" description="DC1" evidence="3">
    <location>
        <begin position="7"/>
        <end position="54"/>
    </location>
</feature>
<organism evidence="4 5">
    <name type="scientific">Gossypium hirsutum</name>
    <name type="common">Upland cotton</name>
    <name type="synonym">Gossypium mexicanum</name>
    <dbReference type="NCBI Taxonomy" id="3635"/>
    <lineage>
        <taxon>Eukaryota</taxon>
        <taxon>Viridiplantae</taxon>
        <taxon>Streptophyta</taxon>
        <taxon>Embryophyta</taxon>
        <taxon>Tracheophyta</taxon>
        <taxon>Spermatophyta</taxon>
        <taxon>Magnoliopsida</taxon>
        <taxon>eudicotyledons</taxon>
        <taxon>Gunneridae</taxon>
        <taxon>Pentapetalae</taxon>
        <taxon>rosids</taxon>
        <taxon>malvids</taxon>
        <taxon>Malvales</taxon>
        <taxon>Malvaceae</taxon>
        <taxon>Malvoideae</taxon>
        <taxon>Gossypium</taxon>
    </lineage>
</organism>
<keyword evidence="1" id="KW-0677">Repeat</keyword>
<reference evidence="5" key="2">
    <citation type="submission" date="2025-08" db="UniProtKB">
        <authorList>
            <consortium name="RefSeq"/>
        </authorList>
    </citation>
    <scope>IDENTIFICATION</scope>
</reference>
<evidence type="ECO:0000256" key="1">
    <source>
        <dbReference type="ARBA" id="ARBA00022737"/>
    </source>
</evidence>
<feature type="transmembrane region" description="Helical" evidence="2">
    <location>
        <begin position="99"/>
        <end position="121"/>
    </location>
</feature>
<gene>
    <name evidence="5" type="primary">LOC107897818</name>
</gene>
<dbReference type="Pfam" id="PF03107">
    <property type="entry name" value="C1_2"/>
    <property type="match status" value="1"/>
</dbReference>